<keyword evidence="2" id="KW-1185">Reference proteome</keyword>
<dbReference type="AlphaFoldDB" id="A0A2G9UPL9"/>
<sequence>MQYAAMIISTAALKIHSATLTDFSALEQMVKCFRQEGSPKHKNSRKRTKLSVLIDGANAQQEARAVCL</sequence>
<proteinExistence type="predicted"/>
<dbReference type="EMBL" id="KZ345966">
    <property type="protein sequence ID" value="PIO71390.1"/>
    <property type="molecule type" value="Genomic_DNA"/>
</dbReference>
<accession>A0A2G9UPL9</accession>
<evidence type="ECO:0000313" key="2">
    <source>
        <dbReference type="Proteomes" id="UP000230423"/>
    </source>
</evidence>
<name>A0A2G9UPL9_TELCI</name>
<organism evidence="1 2">
    <name type="scientific">Teladorsagia circumcincta</name>
    <name type="common">Brown stomach worm</name>
    <name type="synonym">Ostertagia circumcincta</name>
    <dbReference type="NCBI Taxonomy" id="45464"/>
    <lineage>
        <taxon>Eukaryota</taxon>
        <taxon>Metazoa</taxon>
        <taxon>Ecdysozoa</taxon>
        <taxon>Nematoda</taxon>
        <taxon>Chromadorea</taxon>
        <taxon>Rhabditida</taxon>
        <taxon>Rhabditina</taxon>
        <taxon>Rhabditomorpha</taxon>
        <taxon>Strongyloidea</taxon>
        <taxon>Trichostrongylidae</taxon>
        <taxon>Teladorsagia</taxon>
    </lineage>
</organism>
<evidence type="ECO:0000313" key="1">
    <source>
        <dbReference type="EMBL" id="PIO71390.1"/>
    </source>
</evidence>
<dbReference type="Proteomes" id="UP000230423">
    <property type="component" value="Unassembled WGS sequence"/>
</dbReference>
<protein>
    <submittedName>
        <fullName evidence="1">Uncharacterized protein</fullName>
    </submittedName>
</protein>
<gene>
    <name evidence="1" type="ORF">TELCIR_06708</name>
</gene>
<reference evidence="1 2" key="1">
    <citation type="submission" date="2015-09" db="EMBL/GenBank/DDBJ databases">
        <title>Draft genome of the parasitic nematode Teladorsagia circumcincta isolate WARC Sus (inbred).</title>
        <authorList>
            <person name="Mitreva M."/>
        </authorList>
    </citation>
    <scope>NUCLEOTIDE SEQUENCE [LARGE SCALE GENOMIC DNA]</scope>
    <source>
        <strain evidence="1 2">S</strain>
    </source>
</reference>